<feature type="compositionally biased region" description="Polar residues" evidence="7">
    <location>
        <begin position="1104"/>
        <end position="1118"/>
    </location>
</feature>
<dbReference type="Gene3D" id="4.10.240.10">
    <property type="entry name" value="Zn(2)-C6 fungal-type DNA-binding domain"/>
    <property type="match status" value="1"/>
</dbReference>
<feature type="region of interest" description="Disordered" evidence="7">
    <location>
        <begin position="338"/>
        <end position="427"/>
    </location>
</feature>
<keyword evidence="4" id="KW-0238">DNA-binding</keyword>
<dbReference type="InterPro" id="IPR036864">
    <property type="entry name" value="Zn2-C6_fun-type_DNA-bd_sf"/>
</dbReference>
<evidence type="ECO:0000256" key="7">
    <source>
        <dbReference type="SAM" id="MobiDB-lite"/>
    </source>
</evidence>
<dbReference type="SMART" id="SM00066">
    <property type="entry name" value="GAL4"/>
    <property type="match status" value="1"/>
</dbReference>
<proteinExistence type="predicted"/>
<feature type="region of interest" description="Disordered" evidence="7">
    <location>
        <begin position="1095"/>
        <end position="1128"/>
    </location>
</feature>
<evidence type="ECO:0000256" key="4">
    <source>
        <dbReference type="ARBA" id="ARBA00023125"/>
    </source>
</evidence>
<feature type="region of interest" description="Disordered" evidence="7">
    <location>
        <begin position="928"/>
        <end position="951"/>
    </location>
</feature>
<protein>
    <recommendedName>
        <fullName evidence="8">Zn(2)-C6 fungal-type domain-containing protein</fullName>
    </recommendedName>
</protein>
<dbReference type="GO" id="GO:0005634">
    <property type="term" value="C:nucleus"/>
    <property type="evidence" value="ECO:0007669"/>
    <property type="project" value="UniProtKB-SubCell"/>
</dbReference>
<comment type="caution">
    <text evidence="9">The sequence shown here is derived from an EMBL/GenBank/DDBJ whole genome shotgun (WGS) entry which is preliminary data.</text>
</comment>
<dbReference type="InterPro" id="IPR007219">
    <property type="entry name" value="XnlR_reg_dom"/>
</dbReference>
<dbReference type="PROSITE" id="PS50048">
    <property type="entry name" value="ZN2_CY6_FUNGAL_2"/>
    <property type="match status" value="1"/>
</dbReference>
<organism evidence="9 10">
    <name type="scientific">Cronartium quercuum f. sp. fusiforme G11</name>
    <dbReference type="NCBI Taxonomy" id="708437"/>
    <lineage>
        <taxon>Eukaryota</taxon>
        <taxon>Fungi</taxon>
        <taxon>Dikarya</taxon>
        <taxon>Basidiomycota</taxon>
        <taxon>Pucciniomycotina</taxon>
        <taxon>Pucciniomycetes</taxon>
        <taxon>Pucciniales</taxon>
        <taxon>Coleosporiaceae</taxon>
        <taxon>Cronartium</taxon>
    </lineage>
</organism>
<evidence type="ECO:0000313" key="9">
    <source>
        <dbReference type="EMBL" id="KAG0150005.1"/>
    </source>
</evidence>
<name>A0A9P6NV15_9BASI</name>
<dbReference type="SUPFAM" id="SSF57701">
    <property type="entry name" value="Zn2/Cys6 DNA-binding domain"/>
    <property type="match status" value="1"/>
</dbReference>
<feature type="compositionally biased region" description="Low complexity" evidence="7">
    <location>
        <begin position="930"/>
        <end position="942"/>
    </location>
</feature>
<feature type="compositionally biased region" description="Low complexity" evidence="7">
    <location>
        <begin position="369"/>
        <end position="380"/>
    </location>
</feature>
<dbReference type="PANTHER" id="PTHR31845:SF19">
    <property type="entry name" value="TRANSCRIPTION FACTOR DOMAIN-CONTAINING PROTEIN"/>
    <property type="match status" value="1"/>
</dbReference>
<evidence type="ECO:0000256" key="6">
    <source>
        <dbReference type="ARBA" id="ARBA00023242"/>
    </source>
</evidence>
<evidence type="ECO:0000256" key="5">
    <source>
        <dbReference type="ARBA" id="ARBA00023163"/>
    </source>
</evidence>
<gene>
    <name evidence="9" type="ORF">CROQUDRAFT_652989</name>
</gene>
<accession>A0A9P6NV15</accession>
<feature type="region of interest" description="Disordered" evidence="7">
    <location>
        <begin position="34"/>
        <end position="152"/>
    </location>
</feature>
<feature type="compositionally biased region" description="Pro residues" evidence="7">
    <location>
        <begin position="69"/>
        <end position="81"/>
    </location>
</feature>
<sequence>MSTGRYHPETYSVSCRDEPFTQIGHQLIRNTSSDIPVHPDLLSPFKSNSTHQPSGNLPPTHSISSPENGHPPSPPSLPPDHSPQLVDSPTKKRPSSSSQLELAHKHLRTSTETSFASISGPQPAQDPVPSTSFGSCDLKSDGPPLKPKSTRGTRACTVCRRLKMRCVDAENGPPCKRCRLGKHVCMFEESQRGKKGTKRTDLLARNLQTVEEKLDAVMTKIQTQAVASFPSPLKTSSSLFHLSPNSQTSPKTFTGSVSPIYDPQRSDFASQGLHHLAFSRLETPSGTTAQAPAEVPSGQVSTTSTSLMPESTGMPKFGCSLTDGRQSQTHLQIMDPNTHLSLSSSTTGPVNESVHPPPVNRFAALPDFSRPSSPRLHSLPDNTLNPLGLLAEASLRSRHDRHRSDRSSSGSHRRTSSARSAPSHPRNLSALDQHEASHYHISEEHVPLDVASSPSSSNSSLQESTPATADEAGNKHHKRKVGVANQSYFQPAQRNVLPLRRIVIEQQIPPSLLTDKILSSDEAVELFQIFFDKCNPHCCILERDFHTPTIVGSRSPFLFTAVCAVASRYYDKRKDLHLNCLQSAKRIAFDVMVKGYKSVEVVQAFLLLTLWNQPAERFEEDRTWAFSGIAIRMAIDLNLHRKTTAQLPLADTSSQKPIGDDGLMQQHEIYEKEILNRERTWLYCFILDRSLSAQMGKPYSIREDFIIRSSKNWHKHRCSVPDDSGITAMVDLHRIHSRILDTLYSDTCSNSGLNANLDYSLLMKTFSQSLDQWMTECTIQTKESLHDLPGGYRHSMKGFYYNYYRLFTMSFMLQHTLENPDKHIELPQVYVTCYDAATRVITIARDHLGPLGALRYAPDNQFVYIAYAAVFLLKLIRPQFRSFCDALAVKKLVHDCTLLLENISIDETHTPALYAAFLKVLLNSKKGSSPTPNKNNGTPPTTAFDDSETRVEANNTGSRIIPRDTSAIEVPNAHWPLPPTTPRETETGQFLINPISGLPFQSAVQMDSSIVSGPPAPIQAATCGMGTFEPQMFEGFMSRDHPVNDYFADLLKDGGFWESMLMPGYSGPLDALSGGVGLVSQFGMDQQQQQQQQFGFGSGFGFTPTASGRATPNPNVNGAGTGVEPQLG</sequence>
<evidence type="ECO:0000256" key="3">
    <source>
        <dbReference type="ARBA" id="ARBA00023015"/>
    </source>
</evidence>
<keyword evidence="10" id="KW-1185">Reference proteome</keyword>
<dbReference type="AlphaFoldDB" id="A0A9P6NV15"/>
<dbReference type="GO" id="GO:0000981">
    <property type="term" value="F:DNA-binding transcription factor activity, RNA polymerase II-specific"/>
    <property type="evidence" value="ECO:0007669"/>
    <property type="project" value="InterPro"/>
</dbReference>
<dbReference type="PANTHER" id="PTHR31845">
    <property type="entry name" value="FINGER DOMAIN PROTEIN, PUTATIVE-RELATED"/>
    <property type="match status" value="1"/>
</dbReference>
<feature type="compositionally biased region" description="Low complexity" evidence="7">
    <location>
        <begin position="452"/>
        <end position="464"/>
    </location>
</feature>
<feature type="region of interest" description="Disordered" evidence="7">
    <location>
        <begin position="286"/>
        <end position="312"/>
    </location>
</feature>
<dbReference type="Proteomes" id="UP000886653">
    <property type="component" value="Unassembled WGS sequence"/>
</dbReference>
<dbReference type="Pfam" id="PF04082">
    <property type="entry name" value="Fungal_trans"/>
    <property type="match status" value="1"/>
</dbReference>
<comment type="subcellular location">
    <subcellularLocation>
        <location evidence="1">Nucleus</location>
    </subcellularLocation>
</comment>
<feature type="region of interest" description="Disordered" evidence="7">
    <location>
        <begin position="448"/>
        <end position="485"/>
    </location>
</feature>
<dbReference type="GO" id="GO:0006351">
    <property type="term" value="P:DNA-templated transcription"/>
    <property type="evidence" value="ECO:0007669"/>
    <property type="project" value="InterPro"/>
</dbReference>
<keyword evidence="2" id="KW-0479">Metal-binding</keyword>
<feature type="compositionally biased region" description="Polar residues" evidence="7">
    <location>
        <begin position="298"/>
        <end position="309"/>
    </location>
</feature>
<feature type="domain" description="Zn(2)-C6 fungal-type" evidence="8">
    <location>
        <begin position="155"/>
        <end position="187"/>
    </location>
</feature>
<feature type="compositionally biased region" description="Polar residues" evidence="7">
    <location>
        <begin position="45"/>
        <end position="63"/>
    </location>
</feature>
<dbReference type="CDD" id="cd00067">
    <property type="entry name" value="GAL4"/>
    <property type="match status" value="1"/>
</dbReference>
<feature type="compositionally biased region" description="Polar residues" evidence="7">
    <location>
        <begin position="338"/>
        <end position="350"/>
    </location>
</feature>
<evidence type="ECO:0000313" key="10">
    <source>
        <dbReference type="Proteomes" id="UP000886653"/>
    </source>
</evidence>
<feature type="compositionally biased region" description="Low complexity" evidence="7">
    <location>
        <begin position="417"/>
        <end position="426"/>
    </location>
</feature>
<reference evidence="9" key="1">
    <citation type="submission" date="2013-11" db="EMBL/GenBank/DDBJ databases">
        <title>Genome sequence of the fusiform rust pathogen reveals effectors for host alternation and coevolution with pine.</title>
        <authorList>
            <consortium name="DOE Joint Genome Institute"/>
            <person name="Smith K."/>
            <person name="Pendleton A."/>
            <person name="Kubisiak T."/>
            <person name="Anderson C."/>
            <person name="Salamov A."/>
            <person name="Aerts A."/>
            <person name="Riley R."/>
            <person name="Clum A."/>
            <person name="Lindquist E."/>
            <person name="Ence D."/>
            <person name="Campbell M."/>
            <person name="Kronenberg Z."/>
            <person name="Feau N."/>
            <person name="Dhillon B."/>
            <person name="Hamelin R."/>
            <person name="Burleigh J."/>
            <person name="Smith J."/>
            <person name="Yandell M."/>
            <person name="Nelson C."/>
            <person name="Grigoriev I."/>
            <person name="Davis J."/>
        </authorList>
    </citation>
    <scope>NUCLEOTIDE SEQUENCE</scope>
    <source>
        <strain evidence="9">G11</strain>
    </source>
</reference>
<keyword evidence="5" id="KW-0804">Transcription</keyword>
<dbReference type="CDD" id="cd12148">
    <property type="entry name" value="fungal_TF_MHR"/>
    <property type="match status" value="1"/>
</dbReference>
<dbReference type="InterPro" id="IPR051089">
    <property type="entry name" value="prtT"/>
</dbReference>
<evidence type="ECO:0000259" key="8">
    <source>
        <dbReference type="PROSITE" id="PS50048"/>
    </source>
</evidence>
<evidence type="ECO:0000256" key="1">
    <source>
        <dbReference type="ARBA" id="ARBA00004123"/>
    </source>
</evidence>
<dbReference type="SMART" id="SM00906">
    <property type="entry name" value="Fungal_trans"/>
    <property type="match status" value="1"/>
</dbReference>
<evidence type="ECO:0000256" key="2">
    <source>
        <dbReference type="ARBA" id="ARBA00022723"/>
    </source>
</evidence>
<keyword evidence="6" id="KW-0539">Nucleus</keyword>
<feature type="compositionally biased region" description="Polar residues" evidence="7">
    <location>
        <begin position="110"/>
        <end position="134"/>
    </location>
</feature>
<dbReference type="InterPro" id="IPR001138">
    <property type="entry name" value="Zn2Cys6_DnaBD"/>
</dbReference>
<keyword evidence="3" id="KW-0805">Transcription regulation</keyword>
<dbReference type="OrthoDB" id="3429912at2759"/>
<dbReference type="GO" id="GO:0000976">
    <property type="term" value="F:transcription cis-regulatory region binding"/>
    <property type="evidence" value="ECO:0007669"/>
    <property type="project" value="TreeGrafter"/>
</dbReference>
<dbReference type="GO" id="GO:0008270">
    <property type="term" value="F:zinc ion binding"/>
    <property type="evidence" value="ECO:0007669"/>
    <property type="project" value="InterPro"/>
</dbReference>
<dbReference type="EMBL" id="MU167223">
    <property type="protein sequence ID" value="KAG0150005.1"/>
    <property type="molecule type" value="Genomic_DNA"/>
</dbReference>